<proteinExistence type="predicted"/>
<keyword evidence="1" id="KW-1133">Transmembrane helix</keyword>
<reference evidence="2" key="2">
    <citation type="submission" date="2021-04" db="EMBL/GenBank/DDBJ databases">
        <authorList>
            <person name="Gilroy R."/>
        </authorList>
    </citation>
    <scope>NUCLEOTIDE SEQUENCE</scope>
    <source>
        <strain evidence="2">ChiSxjej5B17-1746</strain>
    </source>
</reference>
<name>A0A9D1R1S0_9BACT</name>
<dbReference type="InterPro" id="IPR007563">
    <property type="entry name" value="DUF554"/>
</dbReference>
<feature type="transmembrane region" description="Helical" evidence="1">
    <location>
        <begin position="32"/>
        <end position="49"/>
    </location>
</feature>
<accession>A0A9D1R1S0</accession>
<protein>
    <submittedName>
        <fullName evidence="2">DUF554 domain-containing protein</fullName>
    </submittedName>
</protein>
<dbReference type="PANTHER" id="PTHR36111">
    <property type="entry name" value="INNER MEMBRANE PROTEIN-RELATED"/>
    <property type="match status" value="1"/>
</dbReference>
<comment type="caution">
    <text evidence="2">The sequence shown here is derived from an EMBL/GenBank/DDBJ whole genome shotgun (WGS) entry which is preliminary data.</text>
</comment>
<keyword evidence="1" id="KW-0812">Transmembrane</keyword>
<feature type="transmembrane region" description="Helical" evidence="1">
    <location>
        <begin position="55"/>
        <end position="78"/>
    </location>
</feature>
<dbReference type="EMBL" id="DXGI01000179">
    <property type="protein sequence ID" value="HIW78487.1"/>
    <property type="molecule type" value="Genomic_DNA"/>
</dbReference>
<evidence type="ECO:0000256" key="1">
    <source>
        <dbReference type="SAM" id="Phobius"/>
    </source>
</evidence>
<evidence type="ECO:0000313" key="2">
    <source>
        <dbReference type="EMBL" id="HIW78487.1"/>
    </source>
</evidence>
<feature type="transmembrane region" description="Helical" evidence="1">
    <location>
        <begin position="6"/>
        <end position="25"/>
    </location>
</feature>
<dbReference type="Proteomes" id="UP000824264">
    <property type="component" value="Unassembled WGS sequence"/>
</dbReference>
<dbReference type="PANTHER" id="PTHR36111:SF2">
    <property type="entry name" value="INNER MEMBRANE PROTEIN"/>
    <property type="match status" value="1"/>
</dbReference>
<reference evidence="2" key="1">
    <citation type="journal article" date="2021" name="PeerJ">
        <title>Extensive microbial diversity within the chicken gut microbiome revealed by metagenomics and culture.</title>
        <authorList>
            <person name="Gilroy R."/>
            <person name="Ravi A."/>
            <person name="Getino M."/>
            <person name="Pursley I."/>
            <person name="Horton D.L."/>
            <person name="Alikhan N.F."/>
            <person name="Baker D."/>
            <person name="Gharbi K."/>
            <person name="Hall N."/>
            <person name="Watson M."/>
            <person name="Adriaenssens E.M."/>
            <person name="Foster-Nyarko E."/>
            <person name="Jarju S."/>
            <person name="Secka A."/>
            <person name="Antonio M."/>
            <person name="Oren A."/>
            <person name="Chaudhuri R.R."/>
            <person name="La Ragione R."/>
            <person name="Hildebrand F."/>
            <person name="Pallen M.J."/>
        </authorList>
    </citation>
    <scope>NUCLEOTIDE SEQUENCE</scope>
    <source>
        <strain evidence="2">ChiSxjej5B17-1746</strain>
    </source>
</reference>
<feature type="transmembrane region" description="Helical" evidence="1">
    <location>
        <begin position="99"/>
        <end position="121"/>
    </location>
</feature>
<evidence type="ECO:0000313" key="3">
    <source>
        <dbReference type="Proteomes" id="UP000824264"/>
    </source>
</evidence>
<feature type="transmembrane region" description="Helical" evidence="1">
    <location>
        <begin position="210"/>
        <end position="230"/>
    </location>
</feature>
<gene>
    <name evidence="2" type="ORF">H9874_04995</name>
</gene>
<keyword evidence="1" id="KW-0472">Membrane</keyword>
<dbReference type="Pfam" id="PF04474">
    <property type="entry name" value="DUF554"/>
    <property type="match status" value="1"/>
</dbReference>
<feature type="transmembrane region" description="Helical" evidence="1">
    <location>
        <begin position="141"/>
        <end position="170"/>
    </location>
</feature>
<dbReference type="AlphaFoldDB" id="A0A9D1R1S0"/>
<sequence>MIGPIVDSSALFLGGVIGTCCSAIIPARIKETLPLIFGVITLCMGSVLVNKAAAFPVVVMALIMGSCLGELFFAETFLARCIRTLFRVAKSKHYGNETYIVNIITLISAFCFGSMGIFGAINEAMTGDATILFTKAVLDLFSGVVFGTLFGISVSLIAIPQFLILALLYLAVHLASPQMPPAALGDFTSCGGVIFVATGLRMCGIKIFPVINMLPSMVFVVPLSLLWAYYVA</sequence>
<organism evidence="2 3">
    <name type="scientific">Candidatus Bilophila faecipullorum</name>
    <dbReference type="NCBI Taxonomy" id="2838482"/>
    <lineage>
        <taxon>Bacteria</taxon>
        <taxon>Pseudomonadati</taxon>
        <taxon>Thermodesulfobacteriota</taxon>
        <taxon>Desulfovibrionia</taxon>
        <taxon>Desulfovibrionales</taxon>
        <taxon>Desulfovibrionaceae</taxon>
        <taxon>Bilophila</taxon>
    </lineage>
</organism>